<proteinExistence type="predicted"/>
<dbReference type="GO" id="GO:0016020">
    <property type="term" value="C:membrane"/>
    <property type="evidence" value="ECO:0007669"/>
    <property type="project" value="UniProtKB-SubCell"/>
</dbReference>
<dbReference type="Pfam" id="PF07798">
    <property type="entry name" value="CCDC90-like"/>
    <property type="match status" value="1"/>
</dbReference>
<evidence type="ECO:0000256" key="3">
    <source>
        <dbReference type="ARBA" id="ARBA00022692"/>
    </source>
</evidence>
<dbReference type="Gene3D" id="1.20.5.340">
    <property type="match status" value="1"/>
</dbReference>
<dbReference type="EMBL" id="SPOI01000023">
    <property type="protein sequence ID" value="TIB39949.1"/>
    <property type="molecule type" value="Genomic_DNA"/>
</dbReference>
<reference evidence="9 10" key="1">
    <citation type="submission" date="2019-03" db="EMBL/GenBank/DDBJ databases">
        <title>Sequencing 23 genomes of Wallemia ichthyophaga.</title>
        <authorList>
            <person name="Gostincar C."/>
        </authorList>
    </citation>
    <scope>NUCLEOTIDE SEQUENCE [LARGE SCALE GENOMIC DNA]</scope>
    <source>
        <strain evidence="9 10">EXF-6200</strain>
    </source>
</reference>
<dbReference type="AlphaFoldDB" id="A0A4T0JAH9"/>
<dbReference type="PANTHER" id="PTHR14360:SF12">
    <property type="entry name" value="MOZ PROTEIN REPRESENTS A CHROMATIN-ASSOCIATED ACETYLTRANSFERASE"/>
    <property type="match status" value="1"/>
</dbReference>
<evidence type="ECO:0000256" key="5">
    <source>
        <dbReference type="ARBA" id="ARBA00023054"/>
    </source>
</evidence>
<organism evidence="9 10">
    <name type="scientific">Wallemia ichthyophaga</name>
    <dbReference type="NCBI Taxonomy" id="245174"/>
    <lineage>
        <taxon>Eukaryota</taxon>
        <taxon>Fungi</taxon>
        <taxon>Dikarya</taxon>
        <taxon>Basidiomycota</taxon>
        <taxon>Wallemiomycotina</taxon>
        <taxon>Wallemiomycetes</taxon>
        <taxon>Wallemiales</taxon>
        <taxon>Wallemiaceae</taxon>
        <taxon>Wallemia</taxon>
    </lineage>
</organism>
<keyword evidence="6" id="KW-0496">Mitochondrion</keyword>
<evidence type="ECO:0000256" key="8">
    <source>
        <dbReference type="SAM" id="MobiDB-lite"/>
    </source>
</evidence>
<evidence type="ECO:0000256" key="6">
    <source>
        <dbReference type="ARBA" id="ARBA00023128"/>
    </source>
</evidence>
<evidence type="ECO:0000256" key="2">
    <source>
        <dbReference type="ARBA" id="ARBA00004370"/>
    </source>
</evidence>
<keyword evidence="4" id="KW-1133">Transmembrane helix</keyword>
<dbReference type="Proteomes" id="UP000310689">
    <property type="component" value="Unassembled WGS sequence"/>
</dbReference>
<evidence type="ECO:0000313" key="10">
    <source>
        <dbReference type="Proteomes" id="UP000310689"/>
    </source>
</evidence>
<sequence length="281" mass="32092">MSGLVRQLLRNNRRNINLREFHSTRRRCSGWSESKENKDVIPSTNPPQPPHSTTPTLDFFKDLGKADRVYHPFDTYKFVTTLQAYAYSRRVSEIIMVATRTLLIQHALIARSSLMTREDLENSSYLFQAALTELRVELSIRGRADASALRSLTTALTREVDGLEQKMKEDVGGLKDDIELDMNNRKDETQSDGKAFEINVQSLNNRITVATGELRTEVERDKWDTTIRVVGVIFFEAVCIVAAVLLSDPEDVQKKKHKTRLPTAEELGIRETEDEVQQRVI</sequence>
<comment type="subcellular location">
    <subcellularLocation>
        <location evidence="2">Membrane</location>
    </subcellularLocation>
    <subcellularLocation>
        <location evidence="1">Mitochondrion</location>
    </subcellularLocation>
</comment>
<evidence type="ECO:0000256" key="1">
    <source>
        <dbReference type="ARBA" id="ARBA00004173"/>
    </source>
</evidence>
<keyword evidence="3" id="KW-0812">Transmembrane</keyword>
<dbReference type="InterPro" id="IPR024461">
    <property type="entry name" value="CCDC90-like"/>
</dbReference>
<dbReference type="PANTHER" id="PTHR14360">
    <property type="entry name" value="PROTEIN FMP32, MITOCHONDRIAL"/>
    <property type="match status" value="1"/>
</dbReference>
<evidence type="ECO:0000256" key="4">
    <source>
        <dbReference type="ARBA" id="ARBA00022989"/>
    </source>
</evidence>
<gene>
    <name evidence="9" type="ORF">E3P86_00881</name>
</gene>
<name>A0A4T0JAH9_WALIC</name>
<accession>A0A4T0JAH9</accession>
<evidence type="ECO:0000256" key="7">
    <source>
        <dbReference type="ARBA" id="ARBA00023136"/>
    </source>
</evidence>
<dbReference type="GO" id="GO:0005739">
    <property type="term" value="C:mitochondrion"/>
    <property type="evidence" value="ECO:0007669"/>
    <property type="project" value="UniProtKB-SubCell"/>
</dbReference>
<keyword evidence="7" id="KW-0472">Membrane</keyword>
<feature type="region of interest" description="Disordered" evidence="8">
    <location>
        <begin position="29"/>
        <end position="56"/>
    </location>
</feature>
<evidence type="ECO:0000313" key="9">
    <source>
        <dbReference type="EMBL" id="TIB39949.1"/>
    </source>
</evidence>
<comment type="caution">
    <text evidence="9">The sequence shown here is derived from an EMBL/GenBank/DDBJ whole genome shotgun (WGS) entry which is preliminary data.</text>
</comment>
<protein>
    <submittedName>
        <fullName evidence="9">Uncharacterized protein</fullName>
    </submittedName>
</protein>
<keyword evidence="5" id="KW-0175">Coiled coil</keyword>